<organism evidence="1 2">
    <name type="scientific">Saccharospirillum salsuginis</name>
    <dbReference type="NCBI Taxonomy" id="418750"/>
    <lineage>
        <taxon>Bacteria</taxon>
        <taxon>Pseudomonadati</taxon>
        <taxon>Pseudomonadota</taxon>
        <taxon>Gammaproteobacteria</taxon>
        <taxon>Oceanospirillales</taxon>
        <taxon>Saccharospirillaceae</taxon>
        <taxon>Saccharospirillum</taxon>
    </lineage>
</organism>
<keyword evidence="2" id="KW-1185">Reference proteome</keyword>
<reference evidence="1" key="1">
    <citation type="journal article" date="2014" name="Int. J. Syst. Evol. Microbiol.">
        <title>Complete genome sequence of Corynebacterium casei LMG S-19264T (=DSM 44701T), isolated from a smear-ripened cheese.</title>
        <authorList>
            <consortium name="US DOE Joint Genome Institute (JGI-PGF)"/>
            <person name="Walter F."/>
            <person name="Albersmeier A."/>
            <person name="Kalinowski J."/>
            <person name="Ruckert C."/>
        </authorList>
    </citation>
    <scope>NUCLEOTIDE SEQUENCE</scope>
    <source>
        <strain evidence="1">KCTC 22169</strain>
    </source>
</reference>
<protein>
    <submittedName>
        <fullName evidence="1">Uncharacterized protein</fullName>
    </submittedName>
</protein>
<evidence type="ECO:0000313" key="1">
    <source>
        <dbReference type="EMBL" id="GGX41814.1"/>
    </source>
</evidence>
<accession>A0A918K192</accession>
<gene>
    <name evidence="1" type="ORF">GCM10007392_05910</name>
</gene>
<proteinExistence type="predicted"/>
<sequence length="59" mass="6488">MRDSRHRSDPLCTFNAQTVTASRQCSLREPDNTINIVKRPAHSGLTGNEQCSANGLKGF</sequence>
<evidence type="ECO:0000313" key="2">
    <source>
        <dbReference type="Proteomes" id="UP000626148"/>
    </source>
</evidence>
<comment type="caution">
    <text evidence="1">The sequence shown here is derived from an EMBL/GenBank/DDBJ whole genome shotgun (WGS) entry which is preliminary data.</text>
</comment>
<dbReference type="Proteomes" id="UP000626148">
    <property type="component" value="Unassembled WGS sequence"/>
</dbReference>
<name>A0A918K192_9GAMM</name>
<dbReference type="AlphaFoldDB" id="A0A918K192"/>
<reference evidence="1" key="2">
    <citation type="submission" date="2020-09" db="EMBL/GenBank/DDBJ databases">
        <authorList>
            <person name="Sun Q."/>
            <person name="Kim S."/>
        </authorList>
    </citation>
    <scope>NUCLEOTIDE SEQUENCE</scope>
    <source>
        <strain evidence="1">KCTC 22169</strain>
    </source>
</reference>
<dbReference type="EMBL" id="BMXR01000001">
    <property type="protein sequence ID" value="GGX41814.1"/>
    <property type="molecule type" value="Genomic_DNA"/>
</dbReference>